<dbReference type="Gene3D" id="3.30.70.360">
    <property type="match status" value="1"/>
</dbReference>
<dbReference type="GO" id="GO:0046872">
    <property type="term" value="F:metal ion binding"/>
    <property type="evidence" value="ECO:0007669"/>
    <property type="project" value="UniProtKB-KW"/>
</dbReference>
<dbReference type="InterPro" id="IPR002933">
    <property type="entry name" value="Peptidase_M20"/>
</dbReference>
<organism evidence="5 6">
    <name type="scientific">Salinicoccus sediminis</name>
    <dbReference type="NCBI Taxonomy" id="1432562"/>
    <lineage>
        <taxon>Bacteria</taxon>
        <taxon>Bacillati</taxon>
        <taxon>Bacillota</taxon>
        <taxon>Bacilli</taxon>
        <taxon>Bacillales</taxon>
        <taxon>Staphylococcaceae</taxon>
        <taxon>Salinicoccus</taxon>
    </lineage>
</organism>
<dbReference type="SUPFAM" id="SSF55031">
    <property type="entry name" value="Bacterial exopeptidase dimerisation domain"/>
    <property type="match status" value="1"/>
</dbReference>
<keyword evidence="3" id="KW-0464">Manganese</keyword>
<feature type="binding site" evidence="3">
    <location>
        <position position="161"/>
    </location>
    <ligand>
        <name>Mn(2+)</name>
        <dbReference type="ChEBI" id="CHEBI:29035"/>
        <label>2</label>
    </ligand>
</feature>
<reference evidence="5 6" key="1">
    <citation type="submission" date="2015-04" db="EMBL/GenBank/DDBJ databases">
        <title>Taxonomic description and genome sequence of Salinicoccus sediminis sp. nov., a novel hyper halotolerant bacterium isolated from marine sediment.</title>
        <authorList>
            <person name="Mathan Kumar R."/>
            <person name="Kaur G."/>
            <person name="Kumar N."/>
            <person name="Kumar A."/>
            <person name="Singh N.K."/>
            <person name="Kaur N."/>
            <person name="Mayilraj S."/>
        </authorList>
    </citation>
    <scope>NUCLEOTIDE SEQUENCE [LARGE SCALE GENOMIC DNA]</scope>
    <source>
        <strain evidence="5 6">SV-16</strain>
    </source>
</reference>
<feature type="binding site" evidence="3">
    <location>
        <position position="361"/>
    </location>
    <ligand>
        <name>Mn(2+)</name>
        <dbReference type="ChEBI" id="CHEBI:29035"/>
        <label>2</label>
    </ligand>
</feature>
<dbReference type="OrthoDB" id="2985724at2"/>
<comment type="cofactor">
    <cofactor evidence="3">
        <name>Mn(2+)</name>
        <dbReference type="ChEBI" id="CHEBI:29035"/>
    </cofactor>
    <text evidence="3">The Mn(2+) ion enhances activity.</text>
</comment>
<dbReference type="PANTHER" id="PTHR11014">
    <property type="entry name" value="PEPTIDASE M20 FAMILY MEMBER"/>
    <property type="match status" value="1"/>
</dbReference>
<keyword evidence="2 5" id="KW-0378">Hydrolase</keyword>
<name>A0A0M2SH41_9STAP</name>
<comment type="caution">
    <text evidence="5">The sequence shown here is derived from an EMBL/GenBank/DDBJ whole genome shotgun (WGS) entry which is preliminary data.</text>
</comment>
<dbReference type="InterPro" id="IPR017439">
    <property type="entry name" value="Amidohydrolase"/>
</dbReference>
<feature type="domain" description="Peptidase M20 dimerisation" evidence="4">
    <location>
        <begin position="184"/>
        <end position="277"/>
    </location>
</feature>
<evidence type="ECO:0000313" key="5">
    <source>
        <dbReference type="EMBL" id="KKK32906.1"/>
    </source>
</evidence>
<feature type="binding site" evidence="3">
    <location>
        <position position="100"/>
    </location>
    <ligand>
        <name>Mn(2+)</name>
        <dbReference type="ChEBI" id="CHEBI:29035"/>
        <label>2</label>
    </ligand>
</feature>
<evidence type="ECO:0000313" key="6">
    <source>
        <dbReference type="Proteomes" id="UP000034287"/>
    </source>
</evidence>
<dbReference type="Proteomes" id="UP000034287">
    <property type="component" value="Unassembled WGS sequence"/>
</dbReference>
<sequence>MTMETKNLKQSLIGWRRHFHRNPELSYKEYETSEYIAEVLGTFDGIEVSRPTETSVLGVLRGMKTDGPVVLLRADIDALPVSEETGVEYASSNPGVMHACGHDAHSAMLLGAACELSRMRGEIDGEIRFVFQHAEEDFPGGATELVDLGVADGVDYAFALHVSPDYETGYFAVREGAFCAAADDFRIRITGRGGHAASPDTAIDPIITGSEFTMSLQTVVSRKISPHKVPVISVTNFHGGDAMNVIPEHVEIGGTVRSIDEASRVRAREELEHVLKGVTAAHRAEYTIDWDIGYPSVFNRTEAVEVTRNAAGKIFGTDKLIEVDQPIFGTEDFSSFSQAVPASMQFIGVHSKEAGGSYPLHHPRFTVDEEALEKGALYFVEIARSLVT</sequence>
<keyword evidence="3" id="KW-0479">Metal-binding</keyword>
<dbReference type="Pfam" id="PF01546">
    <property type="entry name" value="Peptidase_M20"/>
    <property type="match status" value="1"/>
</dbReference>
<evidence type="ECO:0000259" key="4">
    <source>
        <dbReference type="Pfam" id="PF07687"/>
    </source>
</evidence>
<dbReference type="InterPro" id="IPR036264">
    <property type="entry name" value="Bact_exopeptidase_dim_dom"/>
</dbReference>
<dbReference type="PATRIC" id="fig|1432562.3.peg.2548"/>
<dbReference type="PIRSF" id="PIRSF005962">
    <property type="entry name" value="Pept_M20D_amidohydro"/>
    <property type="match status" value="1"/>
</dbReference>
<dbReference type="Pfam" id="PF07687">
    <property type="entry name" value="M20_dimer"/>
    <property type="match status" value="1"/>
</dbReference>
<evidence type="ECO:0000256" key="3">
    <source>
        <dbReference type="PIRSR" id="PIRSR005962-1"/>
    </source>
</evidence>
<evidence type="ECO:0000256" key="1">
    <source>
        <dbReference type="ARBA" id="ARBA00006153"/>
    </source>
</evidence>
<dbReference type="SUPFAM" id="SSF53187">
    <property type="entry name" value="Zn-dependent exopeptidases"/>
    <property type="match status" value="1"/>
</dbReference>
<dbReference type="EMBL" id="LAYZ01000026">
    <property type="protein sequence ID" value="KKK32906.1"/>
    <property type="molecule type" value="Genomic_DNA"/>
</dbReference>
<dbReference type="RefSeq" id="WP_046580703.1">
    <property type="nucleotide sequence ID" value="NZ_LAYZ01000026.1"/>
</dbReference>
<evidence type="ECO:0000256" key="2">
    <source>
        <dbReference type="ARBA" id="ARBA00022801"/>
    </source>
</evidence>
<accession>A0A0M2SH41</accession>
<dbReference type="GO" id="GO:0019877">
    <property type="term" value="P:diaminopimelate biosynthetic process"/>
    <property type="evidence" value="ECO:0007669"/>
    <property type="project" value="UniProtKB-ARBA"/>
</dbReference>
<dbReference type="FunFam" id="3.30.70.360:FF:000001">
    <property type="entry name" value="N-acetyldiaminopimelate deacetylase"/>
    <property type="match status" value="1"/>
</dbReference>
<dbReference type="AlphaFoldDB" id="A0A0M2SH41"/>
<dbReference type="NCBIfam" id="TIGR01891">
    <property type="entry name" value="amidohydrolases"/>
    <property type="match status" value="1"/>
</dbReference>
<proteinExistence type="inferred from homology"/>
<dbReference type="PANTHER" id="PTHR11014:SF63">
    <property type="entry name" value="METALLOPEPTIDASE, PUTATIVE (AFU_ORTHOLOGUE AFUA_6G09600)-RELATED"/>
    <property type="match status" value="1"/>
</dbReference>
<feature type="binding site" evidence="3">
    <location>
        <position position="102"/>
    </location>
    <ligand>
        <name>Mn(2+)</name>
        <dbReference type="ChEBI" id="CHEBI:29035"/>
        <label>2</label>
    </ligand>
</feature>
<comment type="similarity">
    <text evidence="1">Belongs to the peptidase M20 family.</text>
</comment>
<protein>
    <submittedName>
        <fullName evidence="5">N-acyl-L-amino acid amidohydrolase</fullName>
    </submittedName>
</protein>
<feature type="binding site" evidence="3">
    <location>
        <position position="136"/>
    </location>
    <ligand>
        <name>Mn(2+)</name>
        <dbReference type="ChEBI" id="CHEBI:29035"/>
        <label>2</label>
    </ligand>
</feature>
<dbReference type="InterPro" id="IPR011650">
    <property type="entry name" value="Peptidase_M20_dimer"/>
</dbReference>
<gene>
    <name evidence="5" type="ORF">WN59_12710</name>
</gene>
<dbReference type="GO" id="GO:0050118">
    <property type="term" value="F:N-acetyldiaminopimelate deacetylase activity"/>
    <property type="evidence" value="ECO:0007669"/>
    <property type="project" value="UniProtKB-ARBA"/>
</dbReference>
<keyword evidence="6" id="KW-1185">Reference proteome</keyword>
<dbReference type="Gene3D" id="3.40.630.10">
    <property type="entry name" value="Zn peptidases"/>
    <property type="match status" value="1"/>
</dbReference>
<dbReference type="STRING" id="1432562.WN59_12710"/>